<dbReference type="InterPro" id="IPR024747">
    <property type="entry name" value="Pyridox_Oxase-rel"/>
</dbReference>
<evidence type="ECO:0000313" key="2">
    <source>
        <dbReference type="Proteomes" id="UP001283212"/>
    </source>
</evidence>
<protein>
    <recommendedName>
        <fullName evidence="3">Pyridoxamine 5'-phosphate oxidase family protein</fullName>
    </recommendedName>
</protein>
<dbReference type="Gene3D" id="2.30.110.10">
    <property type="entry name" value="Electron Transport, Fmn-binding Protein, Chain A"/>
    <property type="match status" value="1"/>
</dbReference>
<name>A0AAE4MF78_9EURY</name>
<dbReference type="Pfam" id="PF12900">
    <property type="entry name" value="Pyridox_ox_2"/>
    <property type="match status" value="1"/>
</dbReference>
<dbReference type="Proteomes" id="UP001283212">
    <property type="component" value="Unassembled WGS sequence"/>
</dbReference>
<dbReference type="EMBL" id="JAWDKB010000001">
    <property type="protein sequence ID" value="MDV0442827.1"/>
    <property type="molecule type" value="Genomic_DNA"/>
</dbReference>
<dbReference type="RefSeq" id="WP_338095366.1">
    <property type="nucleotide sequence ID" value="NZ_JAWDKB010000001.1"/>
</dbReference>
<evidence type="ECO:0008006" key="3">
    <source>
        <dbReference type="Google" id="ProtNLM"/>
    </source>
</evidence>
<comment type="caution">
    <text evidence="1">The sequence shown here is derived from an EMBL/GenBank/DDBJ whole genome shotgun (WGS) entry which is preliminary data.</text>
</comment>
<dbReference type="InterPro" id="IPR012349">
    <property type="entry name" value="Split_barrel_FMN-bd"/>
</dbReference>
<gene>
    <name evidence="1" type="ORF">McpCs1_01750</name>
</gene>
<organism evidence="1 2">
    <name type="scientific">Methanorbis rubei</name>
    <dbReference type="NCBI Taxonomy" id="3028300"/>
    <lineage>
        <taxon>Archaea</taxon>
        <taxon>Methanobacteriati</taxon>
        <taxon>Methanobacteriota</taxon>
        <taxon>Stenosarchaea group</taxon>
        <taxon>Methanomicrobia</taxon>
        <taxon>Methanomicrobiales</taxon>
        <taxon>Methanocorpusculaceae</taxon>
        <taxon>Methanorbis</taxon>
    </lineage>
</organism>
<reference evidence="1 2" key="1">
    <citation type="submission" date="2023-06" db="EMBL/GenBank/DDBJ databases">
        <title>Genome sequence of Methancorpusculaceae sp. Cs1.</title>
        <authorList>
            <person name="Protasov E."/>
            <person name="Platt K."/>
            <person name="Poehlein A."/>
            <person name="Daniel R."/>
            <person name="Brune A."/>
        </authorList>
    </citation>
    <scope>NUCLEOTIDE SEQUENCE [LARGE SCALE GENOMIC DNA]</scope>
    <source>
        <strain evidence="1 2">Cs1</strain>
    </source>
</reference>
<dbReference type="SUPFAM" id="SSF50475">
    <property type="entry name" value="FMN-binding split barrel"/>
    <property type="match status" value="1"/>
</dbReference>
<proteinExistence type="predicted"/>
<evidence type="ECO:0000313" key="1">
    <source>
        <dbReference type="EMBL" id="MDV0442827.1"/>
    </source>
</evidence>
<keyword evidence="2" id="KW-1185">Reference proteome</keyword>
<sequence length="151" mass="16825">MRRKASQLSDSDARDILQNGVWGTLATVDADGQPYAIPLNYVLVNNVIYIHSAHEGHKIDNLKENPKVSFAVVGFEEMMADKFDTRYRSAVLFGTARVVENPQEKQAALEALMNKYSAAFHDEAIEYIRKNSDKTTVAAIEIVHVTGKEGK</sequence>
<dbReference type="AlphaFoldDB" id="A0AAE4MF78"/>
<accession>A0AAE4MF78</accession>
<dbReference type="PANTHER" id="PTHR34071:SF2">
    <property type="entry name" value="FLAVIN-NUCLEOTIDE-BINDING PROTEIN"/>
    <property type="match status" value="1"/>
</dbReference>
<dbReference type="PANTHER" id="PTHR34071">
    <property type="entry name" value="5-NITROIMIDAZOLE ANTIBIOTICS RESISTANCE PROTEIN, NIMA-FAMILY-RELATED PROTEIN-RELATED"/>
    <property type="match status" value="1"/>
</dbReference>